<evidence type="ECO:0000256" key="4">
    <source>
        <dbReference type="ARBA" id="ARBA00032089"/>
    </source>
</evidence>
<evidence type="ECO:0000259" key="6">
    <source>
        <dbReference type="Pfam" id="PF04085"/>
    </source>
</evidence>
<keyword evidence="8" id="KW-1185">Reference proteome</keyword>
<dbReference type="PIRSF" id="PIRSF038471">
    <property type="entry name" value="MreC"/>
    <property type="match status" value="1"/>
</dbReference>
<dbReference type="Gene3D" id="2.40.10.350">
    <property type="entry name" value="Rod shape-determining protein MreC, domain 2"/>
    <property type="match status" value="1"/>
</dbReference>
<dbReference type="OrthoDB" id="9792313at2"/>
<dbReference type="RefSeq" id="WP_047943599.1">
    <property type="nucleotide sequence ID" value="NZ_CP053989.1"/>
</dbReference>
<dbReference type="NCBIfam" id="TIGR00219">
    <property type="entry name" value="mreC"/>
    <property type="match status" value="1"/>
</dbReference>
<accession>A0A0J1IEX9</accession>
<protein>
    <recommendedName>
        <fullName evidence="2 5">Cell shape-determining protein MreC</fullName>
    </recommendedName>
    <alternativeName>
        <fullName evidence="4 5">Cell shape protein MreC</fullName>
    </alternativeName>
</protein>
<dbReference type="EMBL" id="LDPH01000020">
    <property type="protein sequence ID" value="KLV24517.1"/>
    <property type="molecule type" value="Genomic_DNA"/>
</dbReference>
<dbReference type="Gene3D" id="1.20.5.490">
    <property type="entry name" value="Single helix bin"/>
    <property type="match status" value="1"/>
</dbReference>
<dbReference type="PATRIC" id="fig|1397.4.peg.2237"/>
<dbReference type="GO" id="GO:0005886">
    <property type="term" value="C:plasma membrane"/>
    <property type="evidence" value="ECO:0007669"/>
    <property type="project" value="TreeGrafter"/>
</dbReference>
<comment type="function">
    <text evidence="5">Involved in formation and maintenance of cell shape.</text>
</comment>
<dbReference type="InterPro" id="IPR055342">
    <property type="entry name" value="MreC_beta-barrel_core"/>
</dbReference>
<evidence type="ECO:0000313" key="8">
    <source>
        <dbReference type="Proteomes" id="UP000036045"/>
    </source>
</evidence>
<dbReference type="InterPro" id="IPR007221">
    <property type="entry name" value="MreC"/>
</dbReference>
<evidence type="ECO:0000256" key="2">
    <source>
        <dbReference type="ARBA" id="ARBA00013855"/>
    </source>
</evidence>
<dbReference type="AlphaFoldDB" id="A0A0J1IEX9"/>
<feature type="domain" description="Rod shape-determining protein MreC beta-barrel core" evidence="6">
    <location>
        <begin position="123"/>
        <end position="284"/>
    </location>
</feature>
<dbReference type="PANTHER" id="PTHR34138">
    <property type="entry name" value="CELL SHAPE-DETERMINING PROTEIN MREC"/>
    <property type="match status" value="1"/>
</dbReference>
<dbReference type="Proteomes" id="UP000036045">
    <property type="component" value="Unassembled WGS sequence"/>
</dbReference>
<reference evidence="7 8" key="1">
    <citation type="submission" date="2015-05" db="EMBL/GenBank/DDBJ databases">
        <title>Whole genome sequence and identification of bacterial endophytes from Costus igneus.</title>
        <authorList>
            <person name="Lee Y.P."/>
            <person name="Gan H.M."/>
            <person name="Eng W."/>
            <person name="Wheatley M.S."/>
            <person name="Caraballo A."/>
            <person name="Polter S."/>
            <person name="Savka M.A."/>
            <person name="Hudson A.O."/>
        </authorList>
    </citation>
    <scope>NUCLEOTIDE SEQUENCE [LARGE SCALE GENOMIC DNA]</scope>
    <source>
        <strain evidence="7 8">RIT379</strain>
    </source>
</reference>
<dbReference type="InterPro" id="IPR042175">
    <property type="entry name" value="Cell/Rod_MreC_2"/>
</dbReference>
<keyword evidence="3 5" id="KW-0133">Cell shape</keyword>
<comment type="similarity">
    <text evidence="1 5">Belongs to the MreC family.</text>
</comment>
<comment type="caution">
    <text evidence="7">The sequence shown here is derived from an EMBL/GenBank/DDBJ whole genome shotgun (WGS) entry which is preliminary data.</text>
</comment>
<evidence type="ECO:0000313" key="7">
    <source>
        <dbReference type="EMBL" id="KLV24517.1"/>
    </source>
</evidence>
<sequence length="296" mass="33182">MPQFFMNKRLIILLVSIIILVALIGFSLSNRNKLTWPEQFVKDTTGWVQTLVSRPAQYVVGFVDNVQSLQDTYKENKELKAKLEENAQLKYQVQGLKKDVQSLQETLEEKESLSDYTIMKATVIRRNPSQWTELVTINRGENDGVEKNMAVITSAGLIGKIKSVAPNTATVQLLSSEDPANRISAFIQSKEDDKKKKEKSEVFGIIADYDKETKQLIMTWEEAPNGLKVKKGQLVTTSGMGGVFPKGLAIGTVDKVEPDENGLQKKVYIKPAADFYDIEHVMVVDRAALSPKEEDQ</sequence>
<dbReference type="InterPro" id="IPR042177">
    <property type="entry name" value="Cell/Rod_1"/>
</dbReference>
<evidence type="ECO:0000256" key="3">
    <source>
        <dbReference type="ARBA" id="ARBA00022960"/>
    </source>
</evidence>
<dbReference type="Gene3D" id="2.40.10.340">
    <property type="entry name" value="Rod shape-determining protein MreC, domain 1"/>
    <property type="match status" value="1"/>
</dbReference>
<proteinExistence type="inferred from homology"/>
<dbReference type="GeneID" id="56350665"/>
<gene>
    <name evidence="7" type="ORF">ABW02_17690</name>
</gene>
<dbReference type="Pfam" id="PF04085">
    <property type="entry name" value="MreC"/>
    <property type="match status" value="1"/>
</dbReference>
<evidence type="ECO:0000256" key="1">
    <source>
        <dbReference type="ARBA" id="ARBA00009369"/>
    </source>
</evidence>
<name>A0A0J1IEX9_NIACI</name>
<dbReference type="PANTHER" id="PTHR34138:SF1">
    <property type="entry name" value="CELL SHAPE-DETERMINING PROTEIN MREC"/>
    <property type="match status" value="1"/>
</dbReference>
<dbReference type="GO" id="GO:0008360">
    <property type="term" value="P:regulation of cell shape"/>
    <property type="evidence" value="ECO:0007669"/>
    <property type="project" value="UniProtKB-KW"/>
</dbReference>
<evidence type="ECO:0000256" key="5">
    <source>
        <dbReference type="PIRNR" id="PIRNR038471"/>
    </source>
</evidence>
<organism evidence="7 8">
    <name type="scientific">Niallia circulans</name>
    <name type="common">Bacillus circulans</name>
    <dbReference type="NCBI Taxonomy" id="1397"/>
    <lineage>
        <taxon>Bacteria</taxon>
        <taxon>Bacillati</taxon>
        <taxon>Bacillota</taxon>
        <taxon>Bacilli</taxon>
        <taxon>Bacillales</taxon>
        <taxon>Bacillaceae</taxon>
        <taxon>Niallia</taxon>
    </lineage>
</organism>